<dbReference type="Proteomes" id="UP001470230">
    <property type="component" value="Unassembled WGS sequence"/>
</dbReference>
<organism evidence="3 4">
    <name type="scientific">Tritrichomonas musculus</name>
    <dbReference type="NCBI Taxonomy" id="1915356"/>
    <lineage>
        <taxon>Eukaryota</taxon>
        <taxon>Metamonada</taxon>
        <taxon>Parabasalia</taxon>
        <taxon>Tritrichomonadida</taxon>
        <taxon>Tritrichomonadidae</taxon>
        <taxon>Tritrichomonas</taxon>
    </lineage>
</organism>
<evidence type="ECO:0000313" key="4">
    <source>
        <dbReference type="Proteomes" id="UP001470230"/>
    </source>
</evidence>
<keyword evidence="4" id="KW-1185">Reference proteome</keyword>
<gene>
    <name evidence="3" type="ORF">M9Y10_041935</name>
</gene>
<reference evidence="3 4" key="1">
    <citation type="submission" date="2024-04" db="EMBL/GenBank/DDBJ databases">
        <title>Tritrichomonas musculus Genome.</title>
        <authorList>
            <person name="Alves-Ferreira E."/>
            <person name="Grigg M."/>
            <person name="Lorenzi H."/>
            <person name="Galac M."/>
        </authorList>
    </citation>
    <scope>NUCLEOTIDE SEQUENCE [LARGE SCALE GENOMIC DNA]</scope>
    <source>
        <strain evidence="3 4">EAF2021</strain>
    </source>
</reference>
<accession>A0ABR2K7J5</accession>
<evidence type="ECO:0000313" key="3">
    <source>
        <dbReference type="EMBL" id="KAK8886472.1"/>
    </source>
</evidence>
<protein>
    <recommendedName>
        <fullName evidence="2">Initiator binding domain-containing protein</fullName>
    </recommendedName>
</protein>
<feature type="domain" description="Initiator binding" evidence="2">
    <location>
        <begin position="25"/>
        <end position="150"/>
    </location>
</feature>
<comment type="caution">
    <text evidence="3">The sequence shown here is derived from an EMBL/GenBank/DDBJ whole genome shotgun (WGS) entry which is preliminary data.</text>
</comment>
<dbReference type="EMBL" id="JAPFFF010000007">
    <property type="protein sequence ID" value="KAK8886472.1"/>
    <property type="molecule type" value="Genomic_DNA"/>
</dbReference>
<dbReference type="InterPro" id="IPR018845">
    <property type="entry name" value="Initiator-bd"/>
</dbReference>
<feature type="compositionally biased region" description="Low complexity" evidence="1">
    <location>
        <begin position="210"/>
        <end position="229"/>
    </location>
</feature>
<dbReference type="Pfam" id="PF10416">
    <property type="entry name" value="IBD"/>
    <property type="match status" value="1"/>
</dbReference>
<evidence type="ECO:0000259" key="2">
    <source>
        <dbReference type="Pfam" id="PF10416"/>
    </source>
</evidence>
<proteinExistence type="predicted"/>
<feature type="region of interest" description="Disordered" evidence="1">
    <location>
        <begin position="210"/>
        <end position="236"/>
    </location>
</feature>
<sequence length="341" mass="38779">MSAPSSNAVPEMNLPSQYWNAISQDDRNEFIHLRNNFHHGQKISSKDRRIITFSKELSIVLRYLERSDENREERCVLCGVCFVGPIVCVNTRQLKSFLSRCKSSINGSFQQLGFVALRTKAKARNCVLTALPSLQNHQSILRQWTVRYASDEARFCFVSSYSKLKMPEITPEDLFDEKKPTPRRTQSSGFYLHPNSQQMAPQFQFGINQAQQQQTQFQGSSPLLSPQQQNSTTMINNFSNPLLSAPRPPVSFQPKQIDFELSSIDDFDPMEPPNGLDSYNNFSLSVSYECLQDIDVGLNPPPLTLDDDMDSFSVTGFPQTEKSMTRSQSAFVWDPLSDNLF</sequence>
<name>A0ABR2K7J5_9EUKA</name>
<evidence type="ECO:0000256" key="1">
    <source>
        <dbReference type="SAM" id="MobiDB-lite"/>
    </source>
</evidence>